<name>A0ABS7B8R2_9ACTN</name>
<sequence>MWPFRRKPALAVDPTCGVPRARALAAALTARDRDTVRDIFDAATDPDQRALLMETAVTVDGVQDWIGAWVHAEPDSTLPLLIRGCHAVEWAWQARGRRAAAYTGRESFEEFFRRLRRAETWLQEVTARDPADVTALTWMITTARGLQLDPAEATARFDRVVALHPYHLIAHEQRLQGLCGKWSGDDERMLAFARKTVAGAPDGGLLPALVAIAHFETGIGTWGEECLAYMRSAEVRKDLLAAADRSIFHPGFQRGPGWARRVAVFAMTLEVADELDASGRAHDLLGDHVTEFPWGYLGDPVEGFRQSRDFVRQNRP</sequence>
<dbReference type="InterPro" id="IPR011990">
    <property type="entry name" value="TPR-like_helical_dom_sf"/>
</dbReference>
<comment type="caution">
    <text evidence="1">The sequence shown here is derived from an EMBL/GenBank/DDBJ whole genome shotgun (WGS) entry which is preliminary data.</text>
</comment>
<protein>
    <submittedName>
        <fullName evidence="1">DUF4034 domain-containing protein</fullName>
    </submittedName>
</protein>
<accession>A0ABS7B8R2</accession>
<dbReference type="EMBL" id="JAHXZI010000015">
    <property type="protein sequence ID" value="MBW6437459.1"/>
    <property type="molecule type" value="Genomic_DNA"/>
</dbReference>
<organism evidence="1 2">
    <name type="scientific">Actinoplanes hulinensis</name>
    <dbReference type="NCBI Taxonomy" id="1144547"/>
    <lineage>
        <taxon>Bacteria</taxon>
        <taxon>Bacillati</taxon>
        <taxon>Actinomycetota</taxon>
        <taxon>Actinomycetes</taxon>
        <taxon>Micromonosporales</taxon>
        <taxon>Micromonosporaceae</taxon>
        <taxon>Actinoplanes</taxon>
    </lineage>
</organism>
<dbReference type="Gene3D" id="1.25.40.10">
    <property type="entry name" value="Tetratricopeptide repeat domain"/>
    <property type="match status" value="1"/>
</dbReference>
<gene>
    <name evidence="1" type="ORF">KZ829_27375</name>
</gene>
<evidence type="ECO:0000313" key="2">
    <source>
        <dbReference type="Proteomes" id="UP001519863"/>
    </source>
</evidence>
<keyword evidence="2" id="KW-1185">Reference proteome</keyword>
<proteinExistence type="predicted"/>
<evidence type="ECO:0000313" key="1">
    <source>
        <dbReference type="EMBL" id="MBW6437459.1"/>
    </source>
</evidence>
<dbReference type="RefSeq" id="WP_220146791.1">
    <property type="nucleotide sequence ID" value="NZ_JAHXZI010000015.1"/>
</dbReference>
<dbReference type="Proteomes" id="UP001519863">
    <property type="component" value="Unassembled WGS sequence"/>
</dbReference>
<reference evidence="1 2" key="1">
    <citation type="journal article" date="2013" name="Antonie Van Leeuwenhoek">
        <title>Actinoplanes hulinensis sp. nov., a novel actinomycete isolated from soybean root (Glycine max (L.) Merr).</title>
        <authorList>
            <person name="Shen Y."/>
            <person name="Liu C."/>
            <person name="Wang X."/>
            <person name="Zhao J."/>
            <person name="Jia F."/>
            <person name="Zhang Y."/>
            <person name="Wang L."/>
            <person name="Yang D."/>
            <person name="Xiang W."/>
        </authorList>
    </citation>
    <scope>NUCLEOTIDE SEQUENCE [LARGE SCALE GENOMIC DNA]</scope>
    <source>
        <strain evidence="1 2">NEAU-M9</strain>
    </source>
</reference>